<sequence length="133" mass="14214">MVHPPISCELRSTLLVQEAANAYLIQAQYLKEAATTTLDLVTAAEMRTSKFHFLREALRMAQAEILNLNAADTQAAAAMNIHHLQGLPTEERNTASNLESPILNHADGESHMGSADHTHAGGNGASEAADEGI</sequence>
<evidence type="ECO:0000313" key="2">
    <source>
        <dbReference type="EMBL" id="KJA16901.1"/>
    </source>
</evidence>
<evidence type="ECO:0000313" key="3">
    <source>
        <dbReference type="Proteomes" id="UP000054270"/>
    </source>
</evidence>
<gene>
    <name evidence="2" type="ORF">HYPSUDRAFT_57985</name>
</gene>
<protein>
    <submittedName>
        <fullName evidence="2">Uncharacterized protein</fullName>
    </submittedName>
</protein>
<dbReference type="EMBL" id="KN817613">
    <property type="protein sequence ID" value="KJA16901.1"/>
    <property type="molecule type" value="Genomic_DNA"/>
</dbReference>
<feature type="region of interest" description="Disordered" evidence="1">
    <location>
        <begin position="87"/>
        <end position="133"/>
    </location>
</feature>
<evidence type="ECO:0000256" key="1">
    <source>
        <dbReference type="SAM" id="MobiDB-lite"/>
    </source>
</evidence>
<proteinExistence type="predicted"/>
<accession>A0A0D2NJX8</accession>
<reference evidence="3" key="1">
    <citation type="submission" date="2014-04" db="EMBL/GenBank/DDBJ databases">
        <title>Evolutionary Origins and Diversification of the Mycorrhizal Mutualists.</title>
        <authorList>
            <consortium name="DOE Joint Genome Institute"/>
            <consortium name="Mycorrhizal Genomics Consortium"/>
            <person name="Kohler A."/>
            <person name="Kuo A."/>
            <person name="Nagy L.G."/>
            <person name="Floudas D."/>
            <person name="Copeland A."/>
            <person name="Barry K.W."/>
            <person name="Cichocki N."/>
            <person name="Veneault-Fourrey C."/>
            <person name="LaButti K."/>
            <person name="Lindquist E.A."/>
            <person name="Lipzen A."/>
            <person name="Lundell T."/>
            <person name="Morin E."/>
            <person name="Murat C."/>
            <person name="Riley R."/>
            <person name="Ohm R."/>
            <person name="Sun H."/>
            <person name="Tunlid A."/>
            <person name="Henrissat B."/>
            <person name="Grigoriev I.V."/>
            <person name="Hibbett D.S."/>
            <person name="Martin F."/>
        </authorList>
    </citation>
    <scope>NUCLEOTIDE SEQUENCE [LARGE SCALE GENOMIC DNA]</scope>
    <source>
        <strain evidence="3">FD-334 SS-4</strain>
    </source>
</reference>
<feature type="compositionally biased region" description="Basic and acidic residues" evidence="1">
    <location>
        <begin position="106"/>
        <end position="119"/>
    </location>
</feature>
<dbReference type="Proteomes" id="UP000054270">
    <property type="component" value="Unassembled WGS sequence"/>
</dbReference>
<name>A0A0D2NJX8_HYPSF</name>
<keyword evidence="3" id="KW-1185">Reference proteome</keyword>
<organism evidence="2 3">
    <name type="scientific">Hypholoma sublateritium (strain FD-334 SS-4)</name>
    <dbReference type="NCBI Taxonomy" id="945553"/>
    <lineage>
        <taxon>Eukaryota</taxon>
        <taxon>Fungi</taxon>
        <taxon>Dikarya</taxon>
        <taxon>Basidiomycota</taxon>
        <taxon>Agaricomycotina</taxon>
        <taxon>Agaricomycetes</taxon>
        <taxon>Agaricomycetidae</taxon>
        <taxon>Agaricales</taxon>
        <taxon>Agaricineae</taxon>
        <taxon>Strophariaceae</taxon>
        <taxon>Hypholoma</taxon>
    </lineage>
</organism>
<dbReference type="AlphaFoldDB" id="A0A0D2NJX8"/>